<dbReference type="InterPro" id="IPR017853">
    <property type="entry name" value="GH"/>
</dbReference>
<dbReference type="EC" id="2.4.1.25" evidence="3 10"/>
<dbReference type="InterPro" id="IPR003385">
    <property type="entry name" value="Glyco_hydro_77"/>
</dbReference>
<comment type="similarity">
    <text evidence="2 10">Belongs to the disproportionating enzyme family.</text>
</comment>
<evidence type="ECO:0000256" key="7">
    <source>
        <dbReference type="ARBA" id="ARBA00023277"/>
    </source>
</evidence>
<dbReference type="GO" id="GO:0005975">
    <property type="term" value="P:carbohydrate metabolic process"/>
    <property type="evidence" value="ECO:0007669"/>
    <property type="project" value="InterPro"/>
</dbReference>
<dbReference type="Gene3D" id="1.10.10.470">
    <property type="entry name" value="Maltooligosyl trehalose synthase, domain 4"/>
    <property type="match status" value="1"/>
</dbReference>
<name>A0AAU7K1D2_9SPHI</name>
<proteinExistence type="inferred from homology"/>
<comment type="catalytic activity">
    <reaction evidence="1 10">
        <text>Transfers a segment of a (1-&gt;4)-alpha-D-glucan to a new position in an acceptor, which may be glucose or a (1-&gt;4)-alpha-D-glucan.</text>
        <dbReference type="EC" id="2.4.1.25"/>
    </reaction>
</comment>
<gene>
    <name evidence="12" type="primary">treY</name>
    <name evidence="12" type="ORF">ABEG20_13155</name>
</gene>
<keyword evidence="6 10" id="KW-0808">Transferase</keyword>
<evidence type="ECO:0000256" key="9">
    <source>
        <dbReference type="ARBA" id="ARBA00031501"/>
    </source>
</evidence>
<dbReference type="Gene3D" id="3.20.20.80">
    <property type="entry name" value="Glycosidases"/>
    <property type="match status" value="2"/>
</dbReference>
<dbReference type="Pfam" id="PF02446">
    <property type="entry name" value="Glyco_hydro_77"/>
    <property type="match status" value="1"/>
</dbReference>
<dbReference type="EMBL" id="CP157485">
    <property type="protein sequence ID" value="XBO46236.1"/>
    <property type="molecule type" value="Genomic_DNA"/>
</dbReference>
<dbReference type="SUPFAM" id="SSF51445">
    <property type="entry name" value="(Trans)glycosidases"/>
    <property type="match status" value="2"/>
</dbReference>
<evidence type="ECO:0000256" key="8">
    <source>
        <dbReference type="ARBA" id="ARBA00031423"/>
    </source>
</evidence>
<dbReference type="InterPro" id="IPR012767">
    <property type="entry name" value="Trehalose_TreY"/>
</dbReference>
<keyword evidence="7 10" id="KW-0119">Carbohydrate metabolism</keyword>
<evidence type="ECO:0000256" key="4">
    <source>
        <dbReference type="ARBA" id="ARBA00020295"/>
    </source>
</evidence>
<dbReference type="RefSeq" id="WP_406823797.1">
    <property type="nucleotide sequence ID" value="NZ_CP157485.1"/>
</dbReference>
<sequence>MVQAQNQNSYRLQASILYFQNPLLFFTKQMHKPTSTYRIQFHKNFNLKSLDQIIPYLIELGIGTLYASPIFEAMPGSTHGYDVVNPLKLNPEIGTEEELIKISKKLKAAGISWLQDIVPNHMAFHPDNAWLMDVLQKGKASDFAYFFDIDLQKGDGRLMVPFLGEDLEEAIASQKIKLVAIKGQYYLNYGESNWPVNAETAKVLSTQELKKINSDAEALTRIVENQHYRLCNWQETDYNINYRRFFTVNALICLNMQHQEAFDLYHRYIFELIDKGIFQGLRIDHVDGLYDPEEYVQRLRKAVGKDIYIVVEKILENGEALPQDWKVQGTTGYDFLAMVNNLFTNKAAEKPFNKLYQEVTGKKLDLSKLIYEKKSNILFKHMQGELDNLFEGLLGLKQPEFSTINQADLKAALAEMLIAMPVYRYYNYRFPLAEAEALHVQSLLIPIFHHKKLAKAGEVLTKIFLEIPKKKSLAYNKKLSHFFQRCMQFTGPLMAKGVEDTAMFTYNRFIGHAEVGDAPDAFGMTVEEFHHEMYNRQQDWPFSMNGSSTHDTKKGEDVRARLNVLSDLPEEWAQLVQQLKKTFTALQKEHPSFKQLHDNDIYLVLQTIVGALPFHKDDDNEIESRLAQFIVKALRESKKRSNWADPDEHYEDKLIEFAQLILTEPQESNSLIRNFLKRIADFAVINSLIQLTVKFTCPGIPDLYQGTELWDLSLVDPDNRRPVDFDDRANLLASFEEPVDVKKLLKEKFSGKIKMWLTRTLLGIRKSEAAVFERGAYRPLQVQGKYSQHICAFARQYKDQWLITVVPLGFAKCCENQNVAADSFDWEDTEVLLPNETPLGWQNLLTGKKEYKDPLYKGILISQLFNSIPLAVIKLIPENNQRAAGVLMHISALPSRFGIGDLGPGAYQFVDFLAASRQHYWQVLPLNPTKKETGYSPYSSNSSMAGNTMLISPESLFEQALLSESDLNAAMLPETGPVDFEKTEEMKQRTLHKAYQLFKLNGDENLVKEFEAFCKTEQSWLADFSIYACIKQYFKGKEWFNWSEKFKLKDPKTIADFEKSHEAAIEEIKWNQFIFYRQWYHLKEYANAKGIDLIGDLPFYLDHDSVEVWSQRENFLLDKSGNLTVVAGVPPDYFNEKGQLWGMPIYNWEKMKKDGYTWWENRLKKNLQLFNLLRLDHFRAFSSYWQVAAGSEDAVDGTWKPGVGADFFYQIQKKLGELPFIAEDLGEISADVEQLRQKFQLPGMRVLQFAFGEDLAGSVHIPHQFGSANCIVYTGTHDNNTTLGWFKNETDPKVRERLSRYVGKVVNEQDINAMLIKLCYASIAKMAIIPMQDILQLDETARMNVPGMAIGNWRWRADKNFISERIINWLKAETELYGR</sequence>
<evidence type="ECO:0000256" key="5">
    <source>
        <dbReference type="ARBA" id="ARBA00022676"/>
    </source>
</evidence>
<dbReference type="NCBIfam" id="TIGR00217">
    <property type="entry name" value="malQ"/>
    <property type="match status" value="1"/>
</dbReference>
<dbReference type="GO" id="GO:0016853">
    <property type="term" value="F:isomerase activity"/>
    <property type="evidence" value="ECO:0007669"/>
    <property type="project" value="UniProtKB-KW"/>
</dbReference>
<dbReference type="NCBIfam" id="NF011080">
    <property type="entry name" value="PRK14508.1-3"/>
    <property type="match status" value="1"/>
</dbReference>
<dbReference type="CDD" id="cd11336">
    <property type="entry name" value="AmyAc_MTSase"/>
    <property type="match status" value="1"/>
</dbReference>
<dbReference type="Gene3D" id="3.30.1590.10">
    <property type="entry name" value="Maltooligosyl trehalose synthase, domain 2"/>
    <property type="match status" value="1"/>
</dbReference>
<reference evidence="12" key="1">
    <citation type="submission" date="2024-05" db="EMBL/GenBank/DDBJ databases">
        <authorList>
            <person name="Kim S."/>
            <person name="Heo J."/>
            <person name="Choi H."/>
            <person name="Choi Y."/>
            <person name="Kwon S.-W."/>
            <person name="Kim Y."/>
        </authorList>
    </citation>
    <scope>NUCLEOTIDE SEQUENCE</scope>
    <source>
        <strain evidence="12">KACC 23697</strain>
    </source>
</reference>
<dbReference type="InterPro" id="IPR013797">
    <property type="entry name" value="Maltooligo_trehalose_synth_4"/>
</dbReference>
<evidence type="ECO:0000259" key="11">
    <source>
        <dbReference type="SMART" id="SM00642"/>
    </source>
</evidence>
<protein>
    <recommendedName>
        <fullName evidence="4 10">4-alpha-glucanotransferase</fullName>
        <ecNumber evidence="3 10">2.4.1.25</ecNumber>
    </recommendedName>
    <alternativeName>
        <fullName evidence="8 10">Amylomaltase</fullName>
    </alternativeName>
    <alternativeName>
        <fullName evidence="9 10">Disproportionating enzyme</fullName>
    </alternativeName>
</protein>
<organism evidence="12">
    <name type="scientific">Pedobacter sp. KACC 23697</name>
    <dbReference type="NCBI Taxonomy" id="3149230"/>
    <lineage>
        <taxon>Bacteria</taxon>
        <taxon>Pseudomonadati</taxon>
        <taxon>Bacteroidota</taxon>
        <taxon>Sphingobacteriia</taxon>
        <taxon>Sphingobacteriales</taxon>
        <taxon>Sphingobacteriaceae</taxon>
        <taxon>Pedobacter</taxon>
    </lineage>
</organism>
<accession>A0AAU7K1D2</accession>
<keyword evidence="5 10" id="KW-0328">Glycosyltransferase</keyword>
<evidence type="ECO:0000256" key="1">
    <source>
        <dbReference type="ARBA" id="ARBA00000439"/>
    </source>
</evidence>
<evidence type="ECO:0000256" key="10">
    <source>
        <dbReference type="RuleBase" id="RU361207"/>
    </source>
</evidence>
<keyword evidence="12" id="KW-0413">Isomerase</keyword>
<dbReference type="InterPro" id="IPR006047">
    <property type="entry name" value="GH13_cat_dom"/>
</dbReference>
<dbReference type="SMART" id="SM00642">
    <property type="entry name" value="Aamy"/>
    <property type="match status" value="1"/>
</dbReference>
<dbReference type="Pfam" id="PF00128">
    <property type="entry name" value="Alpha-amylase"/>
    <property type="match status" value="1"/>
</dbReference>
<feature type="domain" description="Glycosyl hydrolase family 13 catalytic" evidence="11">
    <location>
        <begin position="13"/>
        <end position="448"/>
    </location>
</feature>
<dbReference type="PANTHER" id="PTHR32438">
    <property type="entry name" value="4-ALPHA-GLUCANOTRANSFERASE DPE1, CHLOROPLASTIC/AMYLOPLASTIC"/>
    <property type="match status" value="1"/>
</dbReference>
<evidence type="ECO:0000256" key="2">
    <source>
        <dbReference type="ARBA" id="ARBA00005684"/>
    </source>
</evidence>
<dbReference type="Gene3D" id="1.10.150.200">
    <property type="entry name" value="Maltooligosyl trehalose synthase, domain 3"/>
    <property type="match status" value="1"/>
</dbReference>
<dbReference type="NCBIfam" id="TIGR02401">
    <property type="entry name" value="trehalose_TreY"/>
    <property type="match status" value="1"/>
</dbReference>
<evidence type="ECO:0000313" key="12">
    <source>
        <dbReference type="EMBL" id="XBO46236.1"/>
    </source>
</evidence>
<dbReference type="GO" id="GO:0004134">
    <property type="term" value="F:4-alpha-glucanotransferase activity"/>
    <property type="evidence" value="ECO:0007669"/>
    <property type="project" value="UniProtKB-EC"/>
</dbReference>
<dbReference type="PANTHER" id="PTHR32438:SF5">
    <property type="entry name" value="4-ALPHA-GLUCANOTRANSFERASE DPE1, CHLOROPLASTIC_AMYLOPLASTIC"/>
    <property type="match status" value="1"/>
</dbReference>
<evidence type="ECO:0000256" key="6">
    <source>
        <dbReference type="ARBA" id="ARBA00022679"/>
    </source>
</evidence>
<evidence type="ECO:0000256" key="3">
    <source>
        <dbReference type="ARBA" id="ARBA00012560"/>
    </source>
</evidence>